<sequence>MLRGFATTFGLVATITLGANLYADQVKTAGAAVAHVTPPAQSATTNSNLAAKGDRLPAAPRFAMADIGDGASRRVLEAHALALHQSRTGRFITVARRTGASETTLARTSAVQ</sequence>
<organism evidence="1 2">
    <name type="scientific">Terrihabitans rhizophilus</name>
    <dbReference type="NCBI Taxonomy" id="3092662"/>
    <lineage>
        <taxon>Bacteria</taxon>
        <taxon>Pseudomonadati</taxon>
        <taxon>Pseudomonadota</taxon>
        <taxon>Alphaproteobacteria</taxon>
        <taxon>Hyphomicrobiales</taxon>
        <taxon>Terrihabitans</taxon>
    </lineage>
</organism>
<name>A0ABU4RQ40_9HYPH</name>
<reference evidence="1 2" key="1">
    <citation type="submission" date="2023-11" db="EMBL/GenBank/DDBJ databases">
        <authorList>
            <person name="Bao R."/>
        </authorList>
    </citation>
    <scope>NUCLEOTIDE SEQUENCE [LARGE SCALE GENOMIC DNA]</scope>
    <source>
        <strain evidence="1 2">PJ23</strain>
    </source>
</reference>
<protein>
    <submittedName>
        <fullName evidence="1">Uncharacterized protein</fullName>
    </submittedName>
</protein>
<evidence type="ECO:0000313" key="2">
    <source>
        <dbReference type="Proteomes" id="UP001274321"/>
    </source>
</evidence>
<keyword evidence="2" id="KW-1185">Reference proteome</keyword>
<dbReference type="Proteomes" id="UP001274321">
    <property type="component" value="Unassembled WGS sequence"/>
</dbReference>
<accession>A0ABU4RQ40</accession>
<gene>
    <name evidence="1" type="ORF">SCD90_12990</name>
</gene>
<comment type="caution">
    <text evidence="1">The sequence shown here is derived from an EMBL/GenBank/DDBJ whole genome shotgun (WGS) entry which is preliminary data.</text>
</comment>
<dbReference type="EMBL" id="JAXAFJ010000008">
    <property type="protein sequence ID" value="MDX6806982.1"/>
    <property type="molecule type" value="Genomic_DNA"/>
</dbReference>
<proteinExistence type="predicted"/>
<dbReference type="RefSeq" id="WP_319845106.1">
    <property type="nucleotide sequence ID" value="NZ_JAXAFJ010000008.1"/>
</dbReference>
<evidence type="ECO:0000313" key="1">
    <source>
        <dbReference type="EMBL" id="MDX6806982.1"/>
    </source>
</evidence>